<evidence type="ECO:0000256" key="5">
    <source>
        <dbReference type="SAM" id="MobiDB-lite"/>
    </source>
</evidence>
<dbReference type="EMBL" id="HBIB01008097">
    <property type="protein sequence ID" value="CAE0242838.1"/>
    <property type="molecule type" value="Transcribed_RNA"/>
</dbReference>
<dbReference type="GO" id="GO:0008270">
    <property type="term" value="F:zinc ion binding"/>
    <property type="evidence" value="ECO:0007669"/>
    <property type="project" value="UniProtKB-KW"/>
</dbReference>
<dbReference type="PANTHER" id="PTHR20922:SF13">
    <property type="entry name" value="DNL-TYPE ZINC FINGER PROTEIN"/>
    <property type="match status" value="1"/>
</dbReference>
<dbReference type="GO" id="GO:0005739">
    <property type="term" value="C:mitochondrion"/>
    <property type="evidence" value="ECO:0007669"/>
    <property type="project" value="TreeGrafter"/>
</dbReference>
<evidence type="ECO:0000259" key="6">
    <source>
        <dbReference type="PROSITE" id="PS51501"/>
    </source>
</evidence>
<proteinExistence type="predicted"/>
<accession>A0A7S3D0P8</accession>
<keyword evidence="3" id="KW-0862">Zinc</keyword>
<evidence type="ECO:0000256" key="4">
    <source>
        <dbReference type="PROSITE-ProRule" id="PRU00834"/>
    </source>
</evidence>
<dbReference type="InterPro" id="IPR007853">
    <property type="entry name" value="Znf_DNL-typ"/>
</dbReference>
<organism evidence="7">
    <name type="scientific">Palpitomonas bilix</name>
    <dbReference type="NCBI Taxonomy" id="652834"/>
    <lineage>
        <taxon>Eukaryota</taxon>
        <taxon>Eukaryota incertae sedis</taxon>
    </lineage>
</organism>
<dbReference type="GO" id="GO:0006457">
    <property type="term" value="P:protein folding"/>
    <property type="evidence" value="ECO:0007669"/>
    <property type="project" value="TreeGrafter"/>
</dbReference>
<evidence type="ECO:0000256" key="2">
    <source>
        <dbReference type="ARBA" id="ARBA00022771"/>
    </source>
</evidence>
<name>A0A7S3D0P8_9EUKA</name>
<reference evidence="7" key="1">
    <citation type="submission" date="2021-01" db="EMBL/GenBank/DDBJ databases">
        <authorList>
            <person name="Corre E."/>
            <person name="Pelletier E."/>
            <person name="Niang G."/>
            <person name="Scheremetjew M."/>
            <person name="Finn R."/>
            <person name="Kale V."/>
            <person name="Holt S."/>
            <person name="Cochrane G."/>
            <person name="Meng A."/>
            <person name="Brown T."/>
            <person name="Cohen L."/>
        </authorList>
    </citation>
    <scope>NUCLEOTIDE SEQUENCE</scope>
    <source>
        <strain evidence="7">NIES-2562</strain>
    </source>
</reference>
<gene>
    <name evidence="7" type="ORF">PBIL07802_LOCUS5003</name>
</gene>
<dbReference type="GO" id="GO:0051087">
    <property type="term" value="F:protein-folding chaperone binding"/>
    <property type="evidence" value="ECO:0007669"/>
    <property type="project" value="TreeGrafter"/>
</dbReference>
<evidence type="ECO:0000256" key="3">
    <source>
        <dbReference type="ARBA" id="ARBA00022833"/>
    </source>
</evidence>
<dbReference type="InterPro" id="IPR024158">
    <property type="entry name" value="Mt_import_TIM15"/>
</dbReference>
<keyword evidence="2 4" id="KW-0863">Zinc-finger</keyword>
<sequence>MAVRGTVRLGMFTLGVGNSSLSGRLRPCSSRSFGVLASSMSKAGIAVPASTRWVLQRHVRALPRICAGHLNSIRSSQVRCEHVQYFSTTVPPASTASSDKRGKSDDTNSVGESAPAEAGELQGDGNATGIDGEGSFPGPRSGHADGLLGIVFTCGVCETRVARSMTKQAYNEGVVLMKCPGCQNIHLIADNLDWFCDGKINVEDILSKKGEDVRVINEGTFEFLKEGEVANKENK</sequence>
<protein>
    <recommendedName>
        <fullName evidence="6">DNL-type domain-containing protein</fullName>
    </recommendedName>
</protein>
<dbReference type="PANTHER" id="PTHR20922">
    <property type="entry name" value="DNL-TYPE ZINC FINGER PROTEIN"/>
    <property type="match status" value="1"/>
</dbReference>
<dbReference type="AlphaFoldDB" id="A0A7S3D0P8"/>
<feature type="region of interest" description="Disordered" evidence="5">
    <location>
        <begin position="90"/>
        <end position="138"/>
    </location>
</feature>
<feature type="domain" description="DNL-type" evidence="6">
    <location>
        <begin position="143"/>
        <end position="235"/>
    </location>
</feature>
<dbReference type="Pfam" id="PF05180">
    <property type="entry name" value="zf-DNL"/>
    <property type="match status" value="1"/>
</dbReference>
<dbReference type="PROSITE" id="PS51501">
    <property type="entry name" value="ZF_DNL"/>
    <property type="match status" value="1"/>
</dbReference>
<evidence type="ECO:0000313" key="7">
    <source>
        <dbReference type="EMBL" id="CAE0242838.1"/>
    </source>
</evidence>
<dbReference type="GO" id="GO:0030150">
    <property type="term" value="P:protein import into mitochondrial matrix"/>
    <property type="evidence" value="ECO:0007669"/>
    <property type="project" value="TreeGrafter"/>
</dbReference>
<dbReference type="GO" id="GO:0050821">
    <property type="term" value="P:protein stabilization"/>
    <property type="evidence" value="ECO:0007669"/>
    <property type="project" value="TreeGrafter"/>
</dbReference>
<keyword evidence="1" id="KW-0479">Metal-binding</keyword>
<evidence type="ECO:0000256" key="1">
    <source>
        <dbReference type="ARBA" id="ARBA00022723"/>
    </source>
</evidence>